<reference evidence="2" key="1">
    <citation type="journal article" date="2019" name="Int. J. Syst. Evol. Microbiol.">
        <title>The Global Catalogue of Microorganisms (GCM) 10K type strain sequencing project: providing services to taxonomists for standard genome sequencing and annotation.</title>
        <authorList>
            <consortium name="The Broad Institute Genomics Platform"/>
            <consortium name="The Broad Institute Genome Sequencing Center for Infectious Disease"/>
            <person name="Wu L."/>
            <person name="Ma J."/>
        </authorList>
    </citation>
    <scope>NUCLEOTIDE SEQUENCE [LARGE SCALE GENOMIC DNA]</scope>
    <source>
        <strain evidence="2">JCM 18053</strain>
    </source>
</reference>
<organism evidence="1 2">
    <name type="scientific">Prosthecobacter algae</name>
    <dbReference type="NCBI Taxonomy" id="1144682"/>
    <lineage>
        <taxon>Bacteria</taxon>
        <taxon>Pseudomonadati</taxon>
        <taxon>Verrucomicrobiota</taxon>
        <taxon>Verrucomicrobiia</taxon>
        <taxon>Verrucomicrobiales</taxon>
        <taxon>Verrucomicrobiaceae</taxon>
        <taxon>Prosthecobacter</taxon>
    </lineage>
</organism>
<proteinExistence type="predicted"/>
<gene>
    <name evidence="1" type="ORF">GCM10023213_18370</name>
</gene>
<evidence type="ECO:0000313" key="1">
    <source>
        <dbReference type="EMBL" id="GAA5138809.1"/>
    </source>
</evidence>
<name>A0ABP9P162_9BACT</name>
<protein>
    <submittedName>
        <fullName evidence="1">Uncharacterized protein</fullName>
    </submittedName>
</protein>
<accession>A0ABP9P162</accession>
<sequence length="70" mass="7624">MIPAPGLFGRVPFCWVGAKRKVFKVARTVPVRIVFRLAVAERLGVRWQRGKGQALDLGDTAFAGARGGDE</sequence>
<dbReference type="EMBL" id="BAABIA010000003">
    <property type="protein sequence ID" value="GAA5138809.1"/>
    <property type="molecule type" value="Genomic_DNA"/>
</dbReference>
<dbReference type="Proteomes" id="UP001499852">
    <property type="component" value="Unassembled WGS sequence"/>
</dbReference>
<evidence type="ECO:0000313" key="2">
    <source>
        <dbReference type="Proteomes" id="UP001499852"/>
    </source>
</evidence>
<comment type="caution">
    <text evidence="1">The sequence shown here is derived from an EMBL/GenBank/DDBJ whole genome shotgun (WGS) entry which is preliminary data.</text>
</comment>
<keyword evidence="2" id="KW-1185">Reference proteome</keyword>